<dbReference type="SUPFAM" id="SSF52540">
    <property type="entry name" value="P-loop containing nucleoside triphosphate hydrolases"/>
    <property type="match status" value="1"/>
</dbReference>
<dbReference type="AlphaFoldDB" id="A0A9P6EPJ7"/>
<dbReference type="Gene3D" id="3.40.50.300">
    <property type="entry name" value="P-loop containing nucleotide triphosphate hydrolases"/>
    <property type="match status" value="1"/>
</dbReference>
<dbReference type="EMBL" id="MU157828">
    <property type="protein sequence ID" value="KAF9533618.1"/>
    <property type="molecule type" value="Genomic_DNA"/>
</dbReference>
<dbReference type="InterPro" id="IPR006073">
    <property type="entry name" value="GTP-bd"/>
</dbReference>
<dbReference type="Proteomes" id="UP000807306">
    <property type="component" value="Unassembled WGS sequence"/>
</dbReference>
<evidence type="ECO:0000313" key="3">
    <source>
        <dbReference type="Proteomes" id="UP000807306"/>
    </source>
</evidence>
<proteinExistence type="predicted"/>
<gene>
    <name evidence="2" type="ORF">CPB83DRAFT_485198</name>
</gene>
<dbReference type="Pfam" id="PF01926">
    <property type="entry name" value="MMR_HSR1"/>
    <property type="match status" value="1"/>
</dbReference>
<feature type="domain" description="G" evidence="1">
    <location>
        <begin position="37"/>
        <end position="113"/>
    </location>
</feature>
<keyword evidence="3" id="KW-1185">Reference proteome</keyword>
<reference evidence="2" key="1">
    <citation type="submission" date="2020-11" db="EMBL/GenBank/DDBJ databases">
        <authorList>
            <consortium name="DOE Joint Genome Institute"/>
            <person name="Ahrendt S."/>
            <person name="Riley R."/>
            <person name="Andreopoulos W."/>
            <person name="Labutti K."/>
            <person name="Pangilinan J."/>
            <person name="Ruiz-Duenas F.J."/>
            <person name="Barrasa J.M."/>
            <person name="Sanchez-Garcia M."/>
            <person name="Camarero S."/>
            <person name="Miyauchi S."/>
            <person name="Serrano A."/>
            <person name="Linde D."/>
            <person name="Babiker R."/>
            <person name="Drula E."/>
            <person name="Ayuso-Fernandez I."/>
            <person name="Pacheco R."/>
            <person name="Padilla G."/>
            <person name="Ferreira P."/>
            <person name="Barriuso J."/>
            <person name="Kellner H."/>
            <person name="Castanera R."/>
            <person name="Alfaro M."/>
            <person name="Ramirez L."/>
            <person name="Pisabarro A.G."/>
            <person name="Kuo A."/>
            <person name="Tritt A."/>
            <person name="Lipzen A."/>
            <person name="He G."/>
            <person name="Yan M."/>
            <person name="Ng V."/>
            <person name="Cullen D."/>
            <person name="Martin F."/>
            <person name="Rosso M.-N."/>
            <person name="Henrissat B."/>
            <person name="Hibbett D."/>
            <person name="Martinez A.T."/>
            <person name="Grigoriev I.V."/>
        </authorList>
    </citation>
    <scope>NUCLEOTIDE SEQUENCE</scope>
    <source>
        <strain evidence="2">CBS 506.95</strain>
    </source>
</reference>
<dbReference type="OrthoDB" id="8954335at2759"/>
<organism evidence="2 3">
    <name type="scientific">Crepidotus variabilis</name>
    <dbReference type="NCBI Taxonomy" id="179855"/>
    <lineage>
        <taxon>Eukaryota</taxon>
        <taxon>Fungi</taxon>
        <taxon>Dikarya</taxon>
        <taxon>Basidiomycota</taxon>
        <taxon>Agaricomycotina</taxon>
        <taxon>Agaricomycetes</taxon>
        <taxon>Agaricomycetidae</taxon>
        <taxon>Agaricales</taxon>
        <taxon>Agaricineae</taxon>
        <taxon>Crepidotaceae</taxon>
        <taxon>Crepidotus</taxon>
    </lineage>
</organism>
<accession>A0A9P6EPJ7</accession>
<evidence type="ECO:0000313" key="2">
    <source>
        <dbReference type="EMBL" id="KAF9533618.1"/>
    </source>
</evidence>
<evidence type="ECO:0000259" key="1">
    <source>
        <dbReference type="Pfam" id="PF01926"/>
    </source>
</evidence>
<keyword evidence="2" id="KW-0378">Hydrolase</keyword>
<sequence length="225" mass="25349">MPFFYGVFTPLINLFKKIFKNHNDEQNEQISPEDIVIALVGVTGSGKSTFIKLATGQDTGAVNTDLKPRNARVHAVKMPQTSASRSIWLVDTPGIDTSNDDVSERRVLHSVSKFLNIRCHGAEPRRLDGILNIHNISAEMDGNTSSKAIEFKKLMGDSLKNVILVTTFWDVSHPEEDDEKKRAIEKYWEKIGKDLRQHHFHNTPDSAHDIVQMITPFDDLSNAAR</sequence>
<dbReference type="GO" id="GO:0005525">
    <property type="term" value="F:GTP binding"/>
    <property type="evidence" value="ECO:0007669"/>
    <property type="project" value="InterPro"/>
</dbReference>
<protein>
    <submittedName>
        <fullName evidence="2">P-loop containing nucleoside triphosphate hydrolase protein</fullName>
    </submittedName>
</protein>
<dbReference type="GO" id="GO:0016787">
    <property type="term" value="F:hydrolase activity"/>
    <property type="evidence" value="ECO:0007669"/>
    <property type="project" value="UniProtKB-KW"/>
</dbReference>
<comment type="caution">
    <text evidence="2">The sequence shown here is derived from an EMBL/GenBank/DDBJ whole genome shotgun (WGS) entry which is preliminary data.</text>
</comment>
<name>A0A9P6EPJ7_9AGAR</name>
<dbReference type="InterPro" id="IPR027417">
    <property type="entry name" value="P-loop_NTPase"/>
</dbReference>